<reference evidence="1 2" key="2">
    <citation type="journal article" date="2018" name="Annu Rev Anim Biosci">
        <title>Bat Biology, Genomes, and the Bat1K Project: To Generate Chromosome-Level Genomes for All Living Bat Species.</title>
        <authorList>
            <person name="Teeling E.C."/>
            <person name="Vernes S.C."/>
            <person name="Davalos L.M."/>
            <person name="Ray D.A."/>
            <person name="Gilbert M.T.P."/>
            <person name="Myers E."/>
        </authorList>
    </citation>
    <scope>NUCLEOTIDE SEQUENCE</scope>
</reference>
<reference evidence="1 2" key="1">
    <citation type="journal article" date="2015" name="Annu Rev Anim Biosci">
        <title>The Genome 10K Project: a way forward.</title>
        <authorList>
            <person name="Koepfli K.P."/>
            <person name="Paten B."/>
            <person name="O'Brien S.J."/>
            <person name="Koepfli K.P."/>
            <person name="Paten B."/>
            <person name="Antunes A."/>
            <person name="Belov K."/>
            <person name="Bustamante C."/>
            <person name="Castoe T.A."/>
            <person name="Clawson H."/>
            <person name="Crawford A.J."/>
            <person name="Diekhans M."/>
            <person name="Distel D."/>
            <person name="Durbin R."/>
            <person name="Earl D."/>
            <person name="Fujita M.K."/>
            <person name="Gamble T."/>
            <person name="Georges A."/>
            <person name="Gemmell N."/>
            <person name="Gilbert M.T."/>
            <person name="Graves J.M."/>
            <person name="Green R.E."/>
            <person name="Hickey G."/>
            <person name="Jarvis E.D."/>
            <person name="Johnson W."/>
            <person name="Komissarov A."/>
            <person name="Korf I."/>
            <person name="Kuhn R."/>
            <person name="Larkin D.M."/>
            <person name="Lewin H."/>
            <person name="Lopez J.V."/>
            <person name="Ma J."/>
            <person name="Marques-Bonet T."/>
            <person name="Miller W."/>
            <person name="Murphy R."/>
            <person name="Pevzner P."/>
            <person name="Shapiro B."/>
            <person name="Steiner C."/>
            <person name="Tamazian G."/>
            <person name="Venkatesh B."/>
            <person name="Wang J."/>
            <person name="Wayne R."/>
            <person name="Wiley E."/>
            <person name="Yang H."/>
            <person name="Zhang G."/>
            <person name="Haussler D."/>
            <person name="Ryder O."/>
            <person name="O'Brien S.J."/>
        </authorList>
    </citation>
    <scope>NUCLEOTIDE SEQUENCE</scope>
</reference>
<accession>A0A671DUH8</accession>
<evidence type="ECO:0000313" key="2">
    <source>
        <dbReference type="Proteomes" id="UP000472240"/>
    </source>
</evidence>
<reference evidence="1" key="5">
    <citation type="submission" date="2025-09" db="UniProtKB">
        <authorList>
            <consortium name="Ensembl"/>
        </authorList>
    </citation>
    <scope>IDENTIFICATION</scope>
</reference>
<keyword evidence="2" id="KW-1185">Reference proteome</keyword>
<proteinExistence type="predicted"/>
<dbReference type="Proteomes" id="UP000472240">
    <property type="component" value="Chromosome 1"/>
</dbReference>
<evidence type="ECO:0000313" key="1">
    <source>
        <dbReference type="Ensembl" id="ENSRFEP00010001879.1"/>
    </source>
</evidence>
<sequence>KELSAKFWQKLQQDLEAEHVLLNPCGVGQVRGEDTALETLAGEHVHRGRAPAHPCL</sequence>
<dbReference type="InParanoid" id="A0A671DUH8"/>
<reference evidence="1" key="4">
    <citation type="submission" date="2025-08" db="UniProtKB">
        <authorList>
            <consortium name="Ensembl"/>
        </authorList>
    </citation>
    <scope>IDENTIFICATION</scope>
</reference>
<reference evidence="2" key="3">
    <citation type="submission" date="2018-12" db="EMBL/GenBank/DDBJ databases">
        <title>G10K-VGP greater horseshoe bat female genome, primary haplotype.</title>
        <authorList>
            <person name="Teeling E."/>
            <person name="Myers G."/>
            <person name="Vernes S."/>
            <person name="Pippel M."/>
            <person name="Winkler S."/>
            <person name="Fedrigo O."/>
            <person name="Rhie A."/>
            <person name="Koren S."/>
            <person name="Phillippy A."/>
            <person name="Lewin H."/>
            <person name="Damas J."/>
            <person name="Howe K."/>
            <person name="Mountcastle J."/>
            <person name="Jarvis E.D."/>
        </authorList>
    </citation>
    <scope>NUCLEOTIDE SEQUENCE [LARGE SCALE GENOMIC DNA]</scope>
</reference>
<dbReference type="Ensembl" id="ENSRFET00010002081.1">
    <property type="protein sequence ID" value="ENSRFEP00010001879.1"/>
    <property type="gene ID" value="ENSRFEG00010001390.1"/>
</dbReference>
<dbReference type="AlphaFoldDB" id="A0A671DUH8"/>
<name>A0A671DUH8_RHIFE</name>
<organism evidence="1 2">
    <name type="scientific">Rhinolophus ferrumequinum</name>
    <name type="common">Greater horseshoe bat</name>
    <dbReference type="NCBI Taxonomy" id="59479"/>
    <lineage>
        <taxon>Eukaryota</taxon>
        <taxon>Metazoa</taxon>
        <taxon>Chordata</taxon>
        <taxon>Craniata</taxon>
        <taxon>Vertebrata</taxon>
        <taxon>Euteleostomi</taxon>
        <taxon>Mammalia</taxon>
        <taxon>Eutheria</taxon>
        <taxon>Laurasiatheria</taxon>
        <taxon>Chiroptera</taxon>
        <taxon>Yinpterochiroptera</taxon>
        <taxon>Rhinolophoidea</taxon>
        <taxon>Rhinolophidae</taxon>
        <taxon>Rhinolophinae</taxon>
        <taxon>Rhinolophus</taxon>
    </lineage>
</organism>
<protein>
    <submittedName>
        <fullName evidence="1">Uncharacterized protein</fullName>
    </submittedName>
</protein>